<dbReference type="PANTHER" id="PTHR43248">
    <property type="entry name" value="2-SUCCINYL-6-HYDROXY-2,4-CYCLOHEXADIENE-1-CARBOXYLATE SYNTHASE"/>
    <property type="match status" value="1"/>
</dbReference>
<organism evidence="8 9">
    <name type="scientific">Nocardiopsis algeriensis</name>
    <dbReference type="NCBI Taxonomy" id="1478215"/>
    <lineage>
        <taxon>Bacteria</taxon>
        <taxon>Bacillati</taxon>
        <taxon>Actinomycetota</taxon>
        <taxon>Actinomycetes</taxon>
        <taxon>Streptosporangiales</taxon>
        <taxon>Nocardiopsidaceae</taxon>
        <taxon>Nocardiopsis</taxon>
    </lineage>
</organism>
<comment type="similarity">
    <text evidence="1">Belongs to the peptidase S33 family.</text>
</comment>
<reference evidence="8 9" key="1">
    <citation type="submission" date="2020-08" db="EMBL/GenBank/DDBJ databases">
        <title>Genomic Encyclopedia of Type Strains, Phase III (KMG-III): the genomes of soil and plant-associated and newly described type strains.</title>
        <authorList>
            <person name="Whitman W."/>
        </authorList>
    </citation>
    <scope>NUCLEOTIDE SEQUENCE [LARGE SCALE GENOMIC DNA]</scope>
    <source>
        <strain evidence="8 9">CECT 8712</strain>
    </source>
</reference>
<gene>
    <name evidence="8" type="ORF">FHS13_000577</name>
</gene>
<evidence type="ECO:0000256" key="2">
    <source>
        <dbReference type="ARBA" id="ARBA00022729"/>
    </source>
</evidence>
<protein>
    <submittedName>
        <fullName evidence="8">Pimeloyl-ACP methyl ester carboxylesterase</fullName>
    </submittedName>
</protein>
<proteinExistence type="inferred from homology"/>
<evidence type="ECO:0000256" key="4">
    <source>
        <dbReference type="SAM" id="MobiDB-lite"/>
    </source>
</evidence>
<feature type="compositionally biased region" description="Basic and acidic residues" evidence="4">
    <location>
        <begin position="510"/>
        <end position="520"/>
    </location>
</feature>
<dbReference type="InterPro" id="IPR013595">
    <property type="entry name" value="Pept_S33_TAP-like_C"/>
</dbReference>
<dbReference type="InterPro" id="IPR029058">
    <property type="entry name" value="AB_hydrolase_fold"/>
</dbReference>
<evidence type="ECO:0000313" key="8">
    <source>
        <dbReference type="EMBL" id="MBB6118645.1"/>
    </source>
</evidence>
<dbReference type="PANTHER" id="PTHR43248:SF29">
    <property type="entry name" value="TRIPEPTIDYL AMINOPEPTIDASE"/>
    <property type="match status" value="1"/>
</dbReference>
<dbReference type="EMBL" id="JACHJO010000002">
    <property type="protein sequence ID" value="MBB6118645.1"/>
    <property type="molecule type" value="Genomic_DNA"/>
</dbReference>
<name>A0A841IPN9_9ACTN</name>
<evidence type="ECO:0000259" key="7">
    <source>
        <dbReference type="Pfam" id="PF08386"/>
    </source>
</evidence>
<keyword evidence="9" id="KW-1185">Reference proteome</keyword>
<dbReference type="Pfam" id="PF08386">
    <property type="entry name" value="Abhydrolase_4"/>
    <property type="match status" value="1"/>
</dbReference>
<feature type="domain" description="AB hydrolase-1" evidence="6">
    <location>
        <begin position="96"/>
        <end position="275"/>
    </location>
</feature>
<sequence length="547" mass="57843">MGVRGPAALSAGVMLVSLWAAPAQAEGAAEALRTDQGTLEWLPCEDIDPVGDEVLECAALTVPMAHTPGGDGDRALGDTVRIALSRVRATDRAEHTLLVNPGGPGSPGRLWASHTHARMPPELREVYDVVAFDPRGTGASTPSISCDPGHFAPVRPDTVPAGEEAEAALRARAEKHAAACAENTGPLLEHVRTEDTARDMDAVRAALGLERIDYLGYSYGSYLGTVYSALHPGRVRALVLDSAVDPDTPWYESNLRQSRALDRAARSFFAWTARHDGTYGLGATEEEVAKAYQDLRAELASEPIGSTVGPTELEGVAIVTAYSGQAWLSVADALSAWITRGDPAPLLALHEAYGEQPDTGTDNAYGGYLAVQCTDAPWPGGWDRWRADAEAVHDRAPFMGWHNIWYNAPCAFWQAQAGPWFQVGDGAGEHRAHTGDALIVHATGDGATPVEGALALRERLPGSVLVVEEGGRSHGVSLTGNTCVDAVVSAYLLEGRLPVRRGGEGADLSCEARPEPRPTDSQDAPGRMAENFGPLGAEHPEKSGVSG</sequence>
<comment type="caution">
    <text evidence="8">The sequence shown here is derived from an EMBL/GenBank/DDBJ whole genome shotgun (WGS) entry which is preliminary data.</text>
</comment>
<evidence type="ECO:0000259" key="6">
    <source>
        <dbReference type="Pfam" id="PF00561"/>
    </source>
</evidence>
<dbReference type="SUPFAM" id="SSF53474">
    <property type="entry name" value="alpha/beta-Hydrolases"/>
    <property type="match status" value="1"/>
</dbReference>
<evidence type="ECO:0000256" key="5">
    <source>
        <dbReference type="SAM" id="SignalP"/>
    </source>
</evidence>
<dbReference type="InterPro" id="IPR051601">
    <property type="entry name" value="Serine_prot/Carboxylest_S33"/>
</dbReference>
<keyword evidence="2 5" id="KW-0732">Signal</keyword>
<keyword evidence="3" id="KW-0378">Hydrolase</keyword>
<dbReference type="InterPro" id="IPR000073">
    <property type="entry name" value="AB_hydrolase_1"/>
</dbReference>
<feature type="compositionally biased region" description="Basic and acidic residues" evidence="4">
    <location>
        <begin position="538"/>
        <end position="547"/>
    </location>
</feature>
<dbReference type="GO" id="GO:0016787">
    <property type="term" value="F:hydrolase activity"/>
    <property type="evidence" value="ECO:0007669"/>
    <property type="project" value="UniProtKB-KW"/>
</dbReference>
<dbReference type="Gene3D" id="3.40.50.1820">
    <property type="entry name" value="alpha/beta hydrolase"/>
    <property type="match status" value="1"/>
</dbReference>
<accession>A0A841IPN9</accession>
<dbReference type="Proteomes" id="UP000536604">
    <property type="component" value="Unassembled WGS sequence"/>
</dbReference>
<feature type="domain" description="Peptidase S33 tripeptidyl aminopeptidase-like C-terminal" evidence="7">
    <location>
        <begin position="398"/>
        <end position="500"/>
    </location>
</feature>
<evidence type="ECO:0000313" key="9">
    <source>
        <dbReference type="Proteomes" id="UP000536604"/>
    </source>
</evidence>
<dbReference type="AlphaFoldDB" id="A0A841IPN9"/>
<dbReference type="Pfam" id="PF00561">
    <property type="entry name" value="Abhydrolase_1"/>
    <property type="match status" value="1"/>
</dbReference>
<feature type="signal peptide" evidence="5">
    <location>
        <begin position="1"/>
        <end position="25"/>
    </location>
</feature>
<feature type="chain" id="PRO_5032910605" evidence="5">
    <location>
        <begin position="26"/>
        <end position="547"/>
    </location>
</feature>
<evidence type="ECO:0000256" key="1">
    <source>
        <dbReference type="ARBA" id="ARBA00010088"/>
    </source>
</evidence>
<feature type="region of interest" description="Disordered" evidence="4">
    <location>
        <begin position="504"/>
        <end position="547"/>
    </location>
</feature>
<evidence type="ECO:0000256" key="3">
    <source>
        <dbReference type="ARBA" id="ARBA00022801"/>
    </source>
</evidence>